<evidence type="ECO:0000313" key="2">
    <source>
        <dbReference type="EMBL" id="KAF0765609.1"/>
    </source>
</evidence>
<dbReference type="GO" id="GO:0032007">
    <property type="term" value="P:negative regulation of TOR signaling"/>
    <property type="evidence" value="ECO:0007669"/>
    <property type="project" value="TreeGrafter"/>
</dbReference>
<sequence length="1020" mass="116298">MALDDIGKMIAMEVMELFTSLESNIPQEVEDVKHKFHDQFNIVREPWLLNGMYDYFMSTGSQRAVEVLVAVREPHDKYLFDRLVDGLRSTNRLQALTLLGHVVKRQPTWLIKITNHHLLKELIKLLKSENEIITITSALLSLNVLLTVIPALISSFLPDIFEGFSRLAAWNTSQKNKVSEIHLFHLQISLYLYSMYPCSFVLYLKQQYSTSDNHLVFTHTIKPMVETMRMHPSLIVSSKDVETSVQRWKKMEQHDVVMECTKYTLLENGDRNYQNPSTWTNAGSNFSSALEVLKSSIGATGDIVSVNSIRDKELWSPMLYCGEFHKDTVKSMPTTPNIQNYYKPLIFNHNEHSPPEAAVEATPETTPIRDDIYQQPRLPSINSTVVRALNSFGIDNLSRRNSSTPNSQPSSPLKKEGFIFPSEDIQSQSLARRVDRMIMERNQITDSVKDDHNVRSESKPIAAQTQLPNNPEIIQTGDEDIIECDQQSNGSPCQTYEGGLHMPDSASIKEFVMSVRTRRRYYSQCTPEKTINVSGQSTDSSPKKGPEFSLLSGRRAYSCPEIKKTNGSSISSGTSPLQEETEEDHHGGGINISNGHVTSLPKKKSKNDINITKVHTVSTQTEHILPYEHLFCSIFPAYNNDQHNSTKNQQNIFNNQEDESLSLIEKYVRTSAIVLNHRHTAQSSNDVKLLQDQIALLTLQLQFERNRREVHAERNRRLLGKSRSSRAIDEHNSALKDQVLTLQVEIEDAASGFEKLRQDSLKQIKDLKERVTHFQTECLKYQEETKEAKKNCLMLEQLYDGERSKTAEVTKQLSETKAELFNTLSELTIVQATANISKELKSTVINLQRELVMSGEMQSQQRDVVSHLNALRCDASNAMLSQESYKHNINELQNMLSHKSALLEESNARIADLELKLNIKNACIQNNKYNIELVKEQFNKQLSEVKEECRILKEIQCQYKENKEEEESKKKFIEELPKFSSDLVMVDSNTSVSDQDADFRLSMMLADIDDITVIPTTPNI</sequence>
<feature type="compositionally biased region" description="Low complexity" evidence="1">
    <location>
        <begin position="399"/>
        <end position="412"/>
    </location>
</feature>
<dbReference type="SUPFAM" id="SSF48371">
    <property type="entry name" value="ARM repeat"/>
    <property type="match status" value="1"/>
</dbReference>
<dbReference type="PANTHER" id="PTHR15154">
    <property type="entry name" value="HAMARTIN"/>
    <property type="match status" value="1"/>
</dbReference>
<proteinExistence type="predicted"/>
<feature type="region of interest" description="Disordered" evidence="1">
    <location>
        <begin position="443"/>
        <end position="468"/>
    </location>
</feature>
<dbReference type="EMBL" id="VUJU01001363">
    <property type="protein sequence ID" value="KAF0765609.1"/>
    <property type="molecule type" value="Genomic_DNA"/>
</dbReference>
<dbReference type="OrthoDB" id="6022054at2759"/>
<dbReference type="InterPro" id="IPR016024">
    <property type="entry name" value="ARM-type_fold"/>
</dbReference>
<organism evidence="2 3">
    <name type="scientific">Aphis craccivora</name>
    <name type="common">Cowpea aphid</name>
    <dbReference type="NCBI Taxonomy" id="307492"/>
    <lineage>
        <taxon>Eukaryota</taxon>
        <taxon>Metazoa</taxon>
        <taxon>Ecdysozoa</taxon>
        <taxon>Arthropoda</taxon>
        <taxon>Hexapoda</taxon>
        <taxon>Insecta</taxon>
        <taxon>Pterygota</taxon>
        <taxon>Neoptera</taxon>
        <taxon>Paraneoptera</taxon>
        <taxon>Hemiptera</taxon>
        <taxon>Sternorrhyncha</taxon>
        <taxon>Aphidomorpha</taxon>
        <taxon>Aphidoidea</taxon>
        <taxon>Aphididae</taxon>
        <taxon>Aphidini</taxon>
        <taxon>Aphis</taxon>
        <taxon>Aphis</taxon>
    </lineage>
</organism>
<feature type="region of interest" description="Disordered" evidence="1">
    <location>
        <begin position="561"/>
        <end position="604"/>
    </location>
</feature>
<gene>
    <name evidence="2" type="ORF">FWK35_00005667</name>
</gene>
<dbReference type="Proteomes" id="UP000478052">
    <property type="component" value="Unassembled WGS sequence"/>
</dbReference>
<dbReference type="InterPro" id="IPR007483">
    <property type="entry name" value="Hamartin"/>
</dbReference>
<feature type="compositionally biased region" description="Basic and acidic residues" evidence="1">
    <location>
        <begin position="447"/>
        <end position="458"/>
    </location>
</feature>
<reference evidence="2 3" key="1">
    <citation type="submission" date="2019-08" db="EMBL/GenBank/DDBJ databases">
        <title>Whole genome of Aphis craccivora.</title>
        <authorList>
            <person name="Voronova N.V."/>
            <person name="Shulinski R.S."/>
            <person name="Bandarenka Y.V."/>
            <person name="Zhorov D.G."/>
            <person name="Warner D."/>
        </authorList>
    </citation>
    <scope>NUCLEOTIDE SEQUENCE [LARGE SCALE GENOMIC DNA]</scope>
    <source>
        <strain evidence="2">180601</strain>
        <tissue evidence="2">Whole Body</tissue>
    </source>
</reference>
<keyword evidence="3" id="KW-1185">Reference proteome</keyword>
<feature type="region of interest" description="Disordered" evidence="1">
    <location>
        <begin position="396"/>
        <end position="424"/>
    </location>
</feature>
<comment type="caution">
    <text evidence="2">The sequence shown here is derived from an EMBL/GenBank/DDBJ whole genome shotgun (WGS) entry which is preliminary data.</text>
</comment>
<feature type="compositionally biased region" description="Polar residues" evidence="1">
    <location>
        <begin position="565"/>
        <end position="578"/>
    </location>
</feature>
<dbReference type="Pfam" id="PF04388">
    <property type="entry name" value="Hamartin"/>
    <property type="match status" value="1"/>
</dbReference>
<dbReference type="GO" id="GO:0033596">
    <property type="term" value="C:TSC1-TSC2 complex"/>
    <property type="evidence" value="ECO:0007669"/>
    <property type="project" value="TreeGrafter"/>
</dbReference>
<dbReference type="GO" id="GO:0051726">
    <property type="term" value="P:regulation of cell cycle"/>
    <property type="evidence" value="ECO:0007669"/>
    <property type="project" value="TreeGrafter"/>
</dbReference>
<evidence type="ECO:0000313" key="3">
    <source>
        <dbReference type="Proteomes" id="UP000478052"/>
    </source>
</evidence>
<dbReference type="GO" id="GO:0008285">
    <property type="term" value="P:negative regulation of cell population proliferation"/>
    <property type="evidence" value="ECO:0007669"/>
    <property type="project" value="TreeGrafter"/>
</dbReference>
<dbReference type="PANTHER" id="PTHR15154:SF2">
    <property type="entry name" value="HAMARTIN"/>
    <property type="match status" value="1"/>
</dbReference>
<name>A0A6G0Z4L4_APHCR</name>
<protein>
    <submittedName>
        <fullName evidence="2">Hamartin isoform X2</fullName>
    </submittedName>
</protein>
<accession>A0A6G0Z4L4</accession>
<evidence type="ECO:0000256" key="1">
    <source>
        <dbReference type="SAM" id="MobiDB-lite"/>
    </source>
</evidence>
<dbReference type="AlphaFoldDB" id="A0A6G0Z4L4"/>